<dbReference type="STRING" id="311402.Avi_2062"/>
<protein>
    <submittedName>
        <fullName evidence="1">Usg protein</fullName>
    </submittedName>
</protein>
<keyword evidence="2" id="KW-1185">Reference proteome</keyword>
<proteinExistence type="predicted"/>
<dbReference type="KEGG" id="avi:Avi_2062"/>
<dbReference type="Proteomes" id="UP000001596">
    <property type="component" value="Chromosome 1"/>
</dbReference>
<evidence type="ECO:0000313" key="2">
    <source>
        <dbReference type="Proteomes" id="UP000001596"/>
    </source>
</evidence>
<sequence>MNTDIRNDDTSKSGMTSDMEMMLKGYGMTTAQILYRMPDHQNLLQTFIWQNYDLAPDFPEMRGFLKFWQEKLDGPLHSVRYVHRKLIAANEWRALKGEFILH</sequence>
<accession>B9JW42</accession>
<dbReference type="AlphaFoldDB" id="B9JW42"/>
<evidence type="ECO:0000313" key="1">
    <source>
        <dbReference type="EMBL" id="ACM36470.1"/>
    </source>
</evidence>
<name>B9JW42_ALLAM</name>
<reference evidence="1 2" key="1">
    <citation type="journal article" date="2009" name="J. Bacteriol.">
        <title>Genome sequences of three Agrobacterium biovars help elucidate the evolution of multichromosome genomes in bacteria.</title>
        <authorList>
            <person name="Slater S.C."/>
            <person name="Goldman B.S."/>
            <person name="Goodner B."/>
            <person name="Setubal J.C."/>
            <person name="Farrand S.K."/>
            <person name="Nester E.W."/>
            <person name="Burr T.J."/>
            <person name="Banta L."/>
            <person name="Dickerman A.W."/>
            <person name="Paulsen I."/>
            <person name="Otten L."/>
            <person name="Suen G."/>
            <person name="Welch R."/>
            <person name="Almeida N.F."/>
            <person name="Arnold F."/>
            <person name="Burton O.T."/>
            <person name="Du Z."/>
            <person name="Ewing A."/>
            <person name="Godsy E."/>
            <person name="Heisel S."/>
            <person name="Houmiel K.L."/>
            <person name="Jhaveri J."/>
            <person name="Lu J."/>
            <person name="Miller N.M."/>
            <person name="Norton S."/>
            <person name="Chen Q."/>
            <person name="Phoolcharoen W."/>
            <person name="Ohlin V."/>
            <person name="Ondrusek D."/>
            <person name="Pride N."/>
            <person name="Stricklin S.L."/>
            <person name="Sun J."/>
            <person name="Wheeler C."/>
            <person name="Wilson L."/>
            <person name="Zhu H."/>
            <person name="Wood D.W."/>
        </authorList>
    </citation>
    <scope>NUCLEOTIDE SEQUENCE [LARGE SCALE GENOMIC DNA]</scope>
    <source>
        <strain evidence="2">S4 / ATCC BAA-846</strain>
    </source>
</reference>
<dbReference type="InterPro" id="IPR009354">
    <property type="entry name" value="Usg"/>
</dbReference>
<dbReference type="HOGENOM" id="CLU_145215_1_0_5"/>
<dbReference type="eggNOG" id="COG5425">
    <property type="taxonomic scope" value="Bacteria"/>
</dbReference>
<dbReference type="Pfam" id="PF06233">
    <property type="entry name" value="Usg"/>
    <property type="match status" value="1"/>
</dbReference>
<dbReference type="EMBL" id="CP000633">
    <property type="protein sequence ID" value="ACM36470.1"/>
    <property type="molecule type" value="Genomic_DNA"/>
</dbReference>
<gene>
    <name evidence="1" type="primary">usg</name>
    <name evidence="1" type="ordered locus">Avi_2062</name>
</gene>
<organism evidence="1 2">
    <name type="scientific">Allorhizobium ampelinum (strain ATCC BAA-846 / DSM 112012 / S4)</name>
    <name type="common">Agrobacterium vitis (strain S4)</name>
    <dbReference type="NCBI Taxonomy" id="311402"/>
    <lineage>
        <taxon>Bacteria</taxon>
        <taxon>Pseudomonadati</taxon>
        <taxon>Pseudomonadota</taxon>
        <taxon>Alphaproteobacteria</taxon>
        <taxon>Hyphomicrobiales</taxon>
        <taxon>Rhizobiaceae</taxon>
        <taxon>Rhizobium/Agrobacterium group</taxon>
        <taxon>Allorhizobium</taxon>
        <taxon>Allorhizobium ampelinum</taxon>
    </lineage>
</organism>